<dbReference type="PROSITE" id="PS50110">
    <property type="entry name" value="RESPONSE_REGULATORY"/>
    <property type="match status" value="1"/>
</dbReference>
<evidence type="ECO:0000256" key="1">
    <source>
        <dbReference type="ARBA" id="ARBA00022553"/>
    </source>
</evidence>
<feature type="modified residue" description="4-aspartylphosphate" evidence="2">
    <location>
        <position position="52"/>
    </location>
</feature>
<evidence type="ECO:0000313" key="4">
    <source>
        <dbReference type="EMBL" id="MBD7978678.1"/>
    </source>
</evidence>
<dbReference type="PANTHER" id="PTHR44591:SF21">
    <property type="entry name" value="TWO-COMPONENT RESPONSE REGULATOR"/>
    <property type="match status" value="1"/>
</dbReference>
<accession>A0ABR8TSD0</accession>
<proteinExistence type="predicted"/>
<keyword evidence="1 2" id="KW-0597">Phosphoprotein</keyword>
<keyword evidence="5" id="KW-1185">Reference proteome</keyword>
<sequence length="128" mass="13766">MLHVLLVEDDSTLRLLACEAIEALGHHAHACESAEAAEQLLRANAFQVLLSDVGLGGRSGLELARQVRDEYSGMHLVLASGHALDLTREGLGMARLLPKPYDLAQLSALLDELAKQSPVRLAPPMPLL</sequence>
<gene>
    <name evidence="4" type="ORF">H9642_15965</name>
</gene>
<feature type="domain" description="Response regulatory" evidence="3">
    <location>
        <begin position="3"/>
        <end position="114"/>
    </location>
</feature>
<dbReference type="EMBL" id="JACSQG010000011">
    <property type="protein sequence ID" value="MBD7978678.1"/>
    <property type="molecule type" value="Genomic_DNA"/>
</dbReference>
<protein>
    <submittedName>
        <fullName evidence="4">Response regulator</fullName>
    </submittedName>
</protein>
<dbReference type="SMART" id="SM00448">
    <property type="entry name" value="REC"/>
    <property type="match status" value="1"/>
</dbReference>
<comment type="caution">
    <text evidence="4">The sequence shown here is derived from an EMBL/GenBank/DDBJ whole genome shotgun (WGS) entry which is preliminary data.</text>
</comment>
<dbReference type="Gene3D" id="3.40.50.2300">
    <property type="match status" value="1"/>
</dbReference>
<dbReference type="Pfam" id="PF00072">
    <property type="entry name" value="Response_reg"/>
    <property type="match status" value="1"/>
</dbReference>
<dbReference type="SUPFAM" id="SSF52172">
    <property type="entry name" value="CheY-like"/>
    <property type="match status" value="1"/>
</dbReference>
<name>A0ABR8TSD0_9PSED</name>
<dbReference type="RefSeq" id="WP_251837464.1">
    <property type="nucleotide sequence ID" value="NZ_JACSQG010000011.1"/>
</dbReference>
<organism evidence="4 5">
    <name type="scientific">Serpens gallinarum</name>
    <dbReference type="NCBI Taxonomy" id="2763075"/>
    <lineage>
        <taxon>Bacteria</taxon>
        <taxon>Pseudomonadati</taxon>
        <taxon>Pseudomonadota</taxon>
        <taxon>Gammaproteobacteria</taxon>
        <taxon>Pseudomonadales</taxon>
        <taxon>Pseudomonadaceae</taxon>
        <taxon>Pseudomonas</taxon>
    </lineage>
</organism>
<evidence type="ECO:0000313" key="5">
    <source>
        <dbReference type="Proteomes" id="UP000611945"/>
    </source>
</evidence>
<dbReference type="PANTHER" id="PTHR44591">
    <property type="entry name" value="STRESS RESPONSE REGULATOR PROTEIN 1"/>
    <property type="match status" value="1"/>
</dbReference>
<evidence type="ECO:0000259" key="3">
    <source>
        <dbReference type="PROSITE" id="PS50110"/>
    </source>
</evidence>
<dbReference type="Proteomes" id="UP000611945">
    <property type="component" value="Unassembled WGS sequence"/>
</dbReference>
<dbReference type="InterPro" id="IPR011006">
    <property type="entry name" value="CheY-like_superfamily"/>
</dbReference>
<dbReference type="InterPro" id="IPR050595">
    <property type="entry name" value="Bact_response_regulator"/>
</dbReference>
<reference evidence="4 5" key="1">
    <citation type="submission" date="2020-08" db="EMBL/GenBank/DDBJ databases">
        <title>A Genomic Blueprint of the Chicken Gut Microbiome.</title>
        <authorList>
            <person name="Gilroy R."/>
            <person name="Ravi A."/>
            <person name="Getino M."/>
            <person name="Pursley I."/>
            <person name="Horton D.L."/>
            <person name="Alikhan N.-F."/>
            <person name="Baker D."/>
            <person name="Gharbi K."/>
            <person name="Hall N."/>
            <person name="Watson M."/>
            <person name="Adriaenssens E.M."/>
            <person name="Foster-Nyarko E."/>
            <person name="Jarju S."/>
            <person name="Secka A."/>
            <person name="Antonio M."/>
            <person name="Oren A."/>
            <person name="Chaudhuri R."/>
            <person name="La Ragione R.M."/>
            <person name="Hildebrand F."/>
            <person name="Pallen M.J."/>
        </authorList>
    </citation>
    <scope>NUCLEOTIDE SEQUENCE [LARGE SCALE GENOMIC DNA]</scope>
    <source>
        <strain evidence="4 5">Sa2CUA2</strain>
    </source>
</reference>
<evidence type="ECO:0000256" key="2">
    <source>
        <dbReference type="PROSITE-ProRule" id="PRU00169"/>
    </source>
</evidence>
<dbReference type="CDD" id="cd00156">
    <property type="entry name" value="REC"/>
    <property type="match status" value="1"/>
</dbReference>
<dbReference type="InterPro" id="IPR001789">
    <property type="entry name" value="Sig_transdc_resp-reg_receiver"/>
</dbReference>